<evidence type="ECO:0000313" key="2">
    <source>
        <dbReference type="Proteomes" id="UP000748756"/>
    </source>
</evidence>
<protein>
    <submittedName>
        <fullName evidence="1">Uncharacterized protein</fullName>
    </submittedName>
</protein>
<feature type="non-terminal residue" evidence="1">
    <location>
        <position position="1"/>
    </location>
</feature>
<sequence>VAADVRITGWYGGELTVPGDPWAPQSGNRVSILMLVDLGVGDAVIIVALAI</sequence>
<keyword evidence="2" id="KW-1185">Reference proteome</keyword>
<comment type="caution">
    <text evidence="1">The sequence shown here is derived from an EMBL/GenBank/DDBJ whole genome shotgun (WGS) entry which is preliminary data.</text>
</comment>
<dbReference type="Proteomes" id="UP000748756">
    <property type="component" value="Unassembled WGS sequence"/>
</dbReference>
<dbReference type="EMBL" id="JAAAUQ010001525">
    <property type="protein sequence ID" value="KAF9137815.1"/>
    <property type="molecule type" value="Genomic_DNA"/>
</dbReference>
<gene>
    <name evidence="1" type="ORF">BG015_002598</name>
</gene>
<evidence type="ECO:0000313" key="1">
    <source>
        <dbReference type="EMBL" id="KAF9137815.1"/>
    </source>
</evidence>
<dbReference type="AlphaFoldDB" id="A0A9P5RQT5"/>
<accession>A0A9P5RQT5</accession>
<reference evidence="1" key="1">
    <citation type="journal article" date="2020" name="Fungal Divers.">
        <title>Resolving the Mortierellaceae phylogeny through synthesis of multi-gene phylogenetics and phylogenomics.</title>
        <authorList>
            <person name="Vandepol N."/>
            <person name="Liber J."/>
            <person name="Desiro A."/>
            <person name="Na H."/>
            <person name="Kennedy M."/>
            <person name="Barry K."/>
            <person name="Grigoriev I.V."/>
            <person name="Miller A.N."/>
            <person name="O'Donnell K."/>
            <person name="Stajich J.E."/>
            <person name="Bonito G."/>
        </authorList>
    </citation>
    <scope>NUCLEOTIDE SEQUENCE</scope>
    <source>
        <strain evidence="1">NRRL 6426</strain>
    </source>
</reference>
<proteinExistence type="predicted"/>
<organism evidence="1 2">
    <name type="scientific">Linnemannia schmuckeri</name>
    <dbReference type="NCBI Taxonomy" id="64567"/>
    <lineage>
        <taxon>Eukaryota</taxon>
        <taxon>Fungi</taxon>
        <taxon>Fungi incertae sedis</taxon>
        <taxon>Mucoromycota</taxon>
        <taxon>Mortierellomycotina</taxon>
        <taxon>Mortierellomycetes</taxon>
        <taxon>Mortierellales</taxon>
        <taxon>Mortierellaceae</taxon>
        <taxon>Linnemannia</taxon>
    </lineage>
</organism>
<name>A0A9P5RQT5_9FUNG</name>